<keyword evidence="2" id="KW-0121">Carboxypeptidase</keyword>
<dbReference type="InterPro" id="IPR050585">
    <property type="entry name" value="Xaa-Pro_dipeptidyl-ppase/CocE"/>
</dbReference>
<name>A0A3S3MZY3_9MAGN</name>
<dbReference type="AlphaFoldDB" id="A0A3S3MZY3"/>
<gene>
    <name evidence="2" type="ORF">CKAN_00672600</name>
</gene>
<accession>A0A3S3MZY3</accession>
<evidence type="ECO:0000256" key="1">
    <source>
        <dbReference type="ARBA" id="ARBA00009431"/>
    </source>
</evidence>
<dbReference type="PANTHER" id="PTHR43056">
    <property type="entry name" value="PEPTIDASE S9 PROLYL OLIGOPEPTIDASE"/>
    <property type="match status" value="1"/>
</dbReference>
<comment type="similarity">
    <text evidence="1">Belongs to the peptidase S10 family.</text>
</comment>
<keyword evidence="2" id="KW-0645">Protease</keyword>
<reference evidence="2 3" key="1">
    <citation type="journal article" date="2019" name="Nat. Plants">
        <title>Stout camphor tree genome fills gaps in understanding of flowering plant genome evolution.</title>
        <authorList>
            <person name="Chaw S.M."/>
            <person name="Liu Y.C."/>
            <person name="Wu Y.W."/>
            <person name="Wang H.Y."/>
            <person name="Lin C.I."/>
            <person name="Wu C.S."/>
            <person name="Ke H.M."/>
            <person name="Chang L.Y."/>
            <person name="Hsu C.Y."/>
            <person name="Yang H.T."/>
            <person name="Sudianto E."/>
            <person name="Hsu M.H."/>
            <person name="Wu K.P."/>
            <person name="Wang L.N."/>
            <person name="Leebens-Mack J.H."/>
            <person name="Tsai I.J."/>
        </authorList>
    </citation>
    <scope>NUCLEOTIDE SEQUENCE [LARGE SCALE GENOMIC DNA]</scope>
    <source>
        <strain evidence="3">cv. Chaw 1501</strain>
        <tissue evidence="2">Young leaves</tissue>
    </source>
</reference>
<keyword evidence="3" id="KW-1185">Reference proteome</keyword>
<dbReference type="GO" id="GO:0004185">
    <property type="term" value="F:serine-type carboxypeptidase activity"/>
    <property type="evidence" value="ECO:0007669"/>
    <property type="project" value="InterPro"/>
</dbReference>
<organism evidence="2 3">
    <name type="scientific">Cinnamomum micranthum f. kanehirae</name>
    <dbReference type="NCBI Taxonomy" id="337451"/>
    <lineage>
        <taxon>Eukaryota</taxon>
        <taxon>Viridiplantae</taxon>
        <taxon>Streptophyta</taxon>
        <taxon>Embryophyta</taxon>
        <taxon>Tracheophyta</taxon>
        <taxon>Spermatophyta</taxon>
        <taxon>Magnoliopsida</taxon>
        <taxon>Magnoliidae</taxon>
        <taxon>Laurales</taxon>
        <taxon>Lauraceae</taxon>
        <taxon>Cinnamomum</taxon>
    </lineage>
</organism>
<dbReference type="OrthoDB" id="443318at2759"/>
<sequence length="208" mass="23913">MQAARDALIFLLRWFERFPQYRHRDFYIAGQSYAGHYVPQLAKKIHDHNKVSSKPFINLKGFPVGELLLLPSKLKVSFVHISTVLIQWLTFLPMRASGVQLLLQFQVADLSALKAETHKFESHYIDNLVGNERSYFERSPINFVDKFSCPVILFQGLEDKLGQPDGFPDHPHRGGCSKDIYSCKKSNSLQRMLQLNWRAFSTITIGLS</sequence>
<protein>
    <submittedName>
        <fullName evidence="2">Serine carboxypeptidase 24</fullName>
    </submittedName>
</protein>
<keyword evidence="2" id="KW-0378">Hydrolase</keyword>
<dbReference type="PANTHER" id="PTHR43056:SF5">
    <property type="entry name" value="PEPTIDASE S9 PROLYL OLIGOPEPTIDASE CATALYTIC DOMAIN-CONTAINING PROTEIN"/>
    <property type="match status" value="1"/>
</dbReference>
<comment type="caution">
    <text evidence="2">The sequence shown here is derived from an EMBL/GenBank/DDBJ whole genome shotgun (WGS) entry which is preliminary data.</text>
</comment>
<dbReference type="InterPro" id="IPR001563">
    <property type="entry name" value="Peptidase_S10"/>
</dbReference>
<proteinExistence type="inferred from homology"/>
<evidence type="ECO:0000313" key="3">
    <source>
        <dbReference type="Proteomes" id="UP000283530"/>
    </source>
</evidence>
<dbReference type="SUPFAM" id="SSF53474">
    <property type="entry name" value="alpha/beta-Hydrolases"/>
    <property type="match status" value="1"/>
</dbReference>
<dbReference type="InterPro" id="IPR029058">
    <property type="entry name" value="AB_hydrolase_fold"/>
</dbReference>
<dbReference type="GO" id="GO:0006508">
    <property type="term" value="P:proteolysis"/>
    <property type="evidence" value="ECO:0007669"/>
    <property type="project" value="InterPro"/>
</dbReference>
<dbReference type="Pfam" id="PF00450">
    <property type="entry name" value="Peptidase_S10"/>
    <property type="match status" value="1"/>
</dbReference>
<dbReference type="Gene3D" id="3.40.50.1820">
    <property type="entry name" value="alpha/beta hydrolase"/>
    <property type="match status" value="1"/>
</dbReference>
<dbReference type="Proteomes" id="UP000283530">
    <property type="component" value="Unassembled WGS sequence"/>
</dbReference>
<evidence type="ECO:0000313" key="2">
    <source>
        <dbReference type="EMBL" id="RWR78203.1"/>
    </source>
</evidence>
<dbReference type="EMBL" id="QPKB01000002">
    <property type="protein sequence ID" value="RWR78203.1"/>
    <property type="molecule type" value="Genomic_DNA"/>
</dbReference>